<dbReference type="GO" id="GO:0022904">
    <property type="term" value="P:respiratory electron transport chain"/>
    <property type="evidence" value="ECO:0007669"/>
    <property type="project" value="InterPro"/>
</dbReference>
<dbReference type="EMBL" id="AGWX01000001">
    <property type="protein sequence ID" value="EKS42134.1"/>
    <property type="molecule type" value="Genomic_DNA"/>
</dbReference>
<keyword evidence="8" id="KW-0249">Electron transport</keyword>
<dbReference type="GO" id="GO:0020037">
    <property type="term" value="F:heme binding"/>
    <property type="evidence" value="ECO:0007669"/>
    <property type="project" value="TreeGrafter"/>
</dbReference>
<keyword evidence="3" id="KW-0813">Transport</keyword>
<dbReference type="InterPro" id="IPR016174">
    <property type="entry name" value="Di-haem_cyt_TM"/>
</dbReference>
<keyword evidence="6 13" id="KW-0812">Transmembrane</keyword>
<keyword evidence="16" id="KW-1185">Reference proteome</keyword>
<evidence type="ECO:0000256" key="5">
    <source>
        <dbReference type="ARBA" id="ARBA00022617"/>
    </source>
</evidence>
<evidence type="ECO:0000256" key="4">
    <source>
        <dbReference type="ARBA" id="ARBA00022475"/>
    </source>
</evidence>
<evidence type="ECO:0000256" key="6">
    <source>
        <dbReference type="ARBA" id="ARBA00022692"/>
    </source>
</evidence>
<comment type="caution">
    <text evidence="15">The sequence shown here is derived from an EMBL/GenBank/DDBJ whole genome shotgun (WGS) entry which is preliminary data.</text>
</comment>
<comment type="similarity">
    <text evidence="12">Belongs to the cytochrome b561 family.</text>
</comment>
<dbReference type="RefSeq" id="WP_006019948.1">
    <property type="nucleotide sequence ID" value="NZ_KB375282.1"/>
</dbReference>
<feature type="domain" description="Cytochrome b561 bacterial/Ni-hydrogenase" evidence="14">
    <location>
        <begin position="7"/>
        <end position="176"/>
    </location>
</feature>
<keyword evidence="9 13" id="KW-1133">Transmembrane helix</keyword>
<evidence type="ECO:0000256" key="7">
    <source>
        <dbReference type="ARBA" id="ARBA00022723"/>
    </source>
</evidence>
<dbReference type="GO" id="GO:0046872">
    <property type="term" value="F:metal ion binding"/>
    <property type="evidence" value="ECO:0007669"/>
    <property type="project" value="UniProtKB-KW"/>
</dbReference>
<evidence type="ECO:0000259" key="14">
    <source>
        <dbReference type="Pfam" id="PF01292"/>
    </source>
</evidence>
<evidence type="ECO:0000313" key="16">
    <source>
        <dbReference type="Proteomes" id="UP000001096"/>
    </source>
</evidence>
<evidence type="ECO:0000313" key="15">
    <source>
        <dbReference type="EMBL" id="EKS42134.1"/>
    </source>
</evidence>
<feature type="transmembrane region" description="Helical" evidence="13">
    <location>
        <begin position="44"/>
        <end position="68"/>
    </location>
</feature>
<evidence type="ECO:0000256" key="1">
    <source>
        <dbReference type="ARBA" id="ARBA00001970"/>
    </source>
</evidence>
<proteinExistence type="inferred from homology"/>
<evidence type="ECO:0000256" key="13">
    <source>
        <dbReference type="SAM" id="Phobius"/>
    </source>
</evidence>
<accession>K8PMW6</accession>
<keyword evidence="4" id="KW-1003">Cell membrane</keyword>
<reference evidence="15 16" key="1">
    <citation type="submission" date="2012-04" db="EMBL/GenBank/DDBJ databases">
        <title>The Genome Sequence of Afipia broomeae ATCC 49717.</title>
        <authorList>
            <consortium name="The Broad Institute Genome Sequencing Platform"/>
            <person name="Earl A."/>
            <person name="Ward D."/>
            <person name="Feldgarden M."/>
            <person name="Gevers D."/>
            <person name="Huys G."/>
            <person name="Walker B."/>
            <person name="Young S.K."/>
            <person name="Zeng Q."/>
            <person name="Gargeya S."/>
            <person name="Fitzgerald M."/>
            <person name="Haas B."/>
            <person name="Abouelleil A."/>
            <person name="Alvarado L."/>
            <person name="Arachchi H.M."/>
            <person name="Berlin A."/>
            <person name="Chapman S.B."/>
            <person name="Goldberg J."/>
            <person name="Griggs A."/>
            <person name="Gujja S."/>
            <person name="Hansen M."/>
            <person name="Howarth C."/>
            <person name="Imamovic A."/>
            <person name="Larimer J."/>
            <person name="McCowen C."/>
            <person name="Montmayeur A."/>
            <person name="Murphy C."/>
            <person name="Neiman D."/>
            <person name="Pearson M."/>
            <person name="Priest M."/>
            <person name="Roberts A."/>
            <person name="Saif S."/>
            <person name="Shea T."/>
            <person name="Sisk P."/>
            <person name="Sykes S."/>
            <person name="Wortman J."/>
            <person name="Nusbaum C."/>
            <person name="Birren B."/>
        </authorList>
    </citation>
    <scope>NUCLEOTIDE SEQUENCE [LARGE SCALE GENOMIC DNA]</scope>
    <source>
        <strain evidence="15 16">ATCC 49717</strain>
    </source>
</reference>
<gene>
    <name evidence="15" type="ORF">HMPREF9695_01226</name>
</gene>
<dbReference type="SUPFAM" id="SSF81342">
    <property type="entry name" value="Transmembrane di-heme cytochromes"/>
    <property type="match status" value="1"/>
</dbReference>
<dbReference type="PANTHER" id="PTHR30529:SF1">
    <property type="entry name" value="CYTOCHROME B561 HOMOLOG 2"/>
    <property type="match status" value="1"/>
</dbReference>
<evidence type="ECO:0000256" key="10">
    <source>
        <dbReference type="ARBA" id="ARBA00023004"/>
    </source>
</evidence>
<sequence>MTKQLAYGNTAKVFHWTIMALLAVQFPIGWLMPDIPRGANPGNAMILHISVGLIMMMLMILRLSWRLFHPVAPADTLPRWQRLTSESVHWLLYGMVFATAMSGWFFASFRGWQLSPFSGLPLPMLTAPGSAAGRLVGGWHQAAGWGLLIAIGVHVSAAFIHAFIFRDRIMQRMFPGS</sequence>
<feature type="transmembrane region" description="Helical" evidence="13">
    <location>
        <begin position="13"/>
        <end position="32"/>
    </location>
</feature>
<dbReference type="PATRIC" id="fig|883078.3.peg.1264"/>
<comment type="cofactor">
    <cofactor evidence="1">
        <name>heme b</name>
        <dbReference type="ChEBI" id="CHEBI:60344"/>
    </cofactor>
</comment>
<comment type="subcellular location">
    <subcellularLocation>
        <location evidence="2">Cell membrane</location>
        <topology evidence="2">Multi-pass membrane protein</topology>
    </subcellularLocation>
</comment>
<dbReference type="eggNOG" id="COG3038">
    <property type="taxonomic scope" value="Bacteria"/>
</dbReference>
<keyword evidence="10" id="KW-0408">Iron</keyword>
<keyword evidence="5" id="KW-0349">Heme</keyword>
<dbReference type="Proteomes" id="UP000001096">
    <property type="component" value="Unassembled WGS sequence"/>
</dbReference>
<keyword evidence="7" id="KW-0479">Metal-binding</keyword>
<dbReference type="AlphaFoldDB" id="K8PMW6"/>
<dbReference type="InterPro" id="IPR052168">
    <property type="entry name" value="Cytochrome_b561_oxidase"/>
</dbReference>
<evidence type="ECO:0000256" key="11">
    <source>
        <dbReference type="ARBA" id="ARBA00023136"/>
    </source>
</evidence>
<dbReference type="GO" id="GO:0005886">
    <property type="term" value="C:plasma membrane"/>
    <property type="evidence" value="ECO:0007669"/>
    <property type="project" value="UniProtKB-SubCell"/>
</dbReference>
<keyword evidence="11 13" id="KW-0472">Membrane</keyword>
<dbReference type="Pfam" id="PF01292">
    <property type="entry name" value="Ni_hydr_CYTB"/>
    <property type="match status" value="1"/>
</dbReference>
<evidence type="ECO:0000256" key="12">
    <source>
        <dbReference type="ARBA" id="ARBA00037975"/>
    </source>
</evidence>
<feature type="transmembrane region" description="Helical" evidence="13">
    <location>
        <begin position="142"/>
        <end position="165"/>
    </location>
</feature>
<evidence type="ECO:0000256" key="3">
    <source>
        <dbReference type="ARBA" id="ARBA00022448"/>
    </source>
</evidence>
<evidence type="ECO:0000256" key="8">
    <source>
        <dbReference type="ARBA" id="ARBA00022982"/>
    </source>
</evidence>
<dbReference type="PANTHER" id="PTHR30529">
    <property type="entry name" value="CYTOCHROME B561"/>
    <property type="match status" value="1"/>
</dbReference>
<dbReference type="InterPro" id="IPR011577">
    <property type="entry name" value="Cyt_b561_bac/Ni-Hgenase"/>
</dbReference>
<name>K8PMW6_9BRAD</name>
<evidence type="ECO:0000256" key="2">
    <source>
        <dbReference type="ARBA" id="ARBA00004651"/>
    </source>
</evidence>
<dbReference type="HOGENOM" id="CLU_095321_3_1_5"/>
<feature type="transmembrane region" description="Helical" evidence="13">
    <location>
        <begin position="88"/>
        <end position="107"/>
    </location>
</feature>
<dbReference type="GO" id="GO:0009055">
    <property type="term" value="F:electron transfer activity"/>
    <property type="evidence" value="ECO:0007669"/>
    <property type="project" value="InterPro"/>
</dbReference>
<evidence type="ECO:0000256" key="9">
    <source>
        <dbReference type="ARBA" id="ARBA00022989"/>
    </source>
</evidence>
<protein>
    <recommendedName>
        <fullName evidence="14">Cytochrome b561 bacterial/Ni-hydrogenase domain-containing protein</fullName>
    </recommendedName>
</protein>
<organism evidence="15 16">
    <name type="scientific">Afipia broomeae ATCC 49717</name>
    <dbReference type="NCBI Taxonomy" id="883078"/>
    <lineage>
        <taxon>Bacteria</taxon>
        <taxon>Pseudomonadati</taxon>
        <taxon>Pseudomonadota</taxon>
        <taxon>Alphaproteobacteria</taxon>
        <taxon>Hyphomicrobiales</taxon>
        <taxon>Nitrobacteraceae</taxon>
        <taxon>Afipia</taxon>
    </lineage>
</organism>